<dbReference type="PANTHER" id="PTHR31760:SF0">
    <property type="entry name" value="S-ADENOSYL-L-METHIONINE-DEPENDENT METHYLTRANSFERASES SUPERFAMILY PROTEIN"/>
    <property type="match status" value="1"/>
</dbReference>
<evidence type="ECO:0000313" key="12">
    <source>
        <dbReference type="Proteomes" id="UP000216682"/>
    </source>
</evidence>
<evidence type="ECO:0000256" key="1">
    <source>
        <dbReference type="ARBA" id="ARBA00022490"/>
    </source>
</evidence>
<evidence type="ECO:0000313" key="8">
    <source>
        <dbReference type="EMBL" id="KIH69719.1"/>
    </source>
</evidence>
<sequence length="238" mass="27092">MKEAQFIEALRHQGIILDDEQRAKFRRYFEMLAEWNGRVNLTAVTDEEGVYLKHFYDSLTPLFHVDLPENASICDVGAGAGFPSIPLKILRPDLKVTIVDSLNKRILFLNELTAELDLDKIHLVHDRAETFAQGPQRHMFDIVTARAVAQLNVLAELCLPLVRTGGRFIVLKGRKGMEELEESQFALDLLGGELVETHSFTLPEEDSERHILEIAKRRKTPKKYPRKPGTPNKSPLKQ</sequence>
<comment type="function">
    <text evidence="6">Specifically methylates the N7 position of guanine in position 535 of 16S rRNA.</text>
</comment>
<dbReference type="GO" id="GO:0070043">
    <property type="term" value="F:rRNA (guanine-N7-)-methyltransferase activity"/>
    <property type="evidence" value="ECO:0007669"/>
    <property type="project" value="UniProtKB-UniRule"/>
</dbReference>
<organism evidence="8 11">
    <name type="scientific">Salinicoccus roseus</name>
    <dbReference type="NCBI Taxonomy" id="45670"/>
    <lineage>
        <taxon>Bacteria</taxon>
        <taxon>Bacillati</taxon>
        <taxon>Bacillota</taxon>
        <taxon>Bacilli</taxon>
        <taxon>Bacillales</taxon>
        <taxon>Staphylococcaceae</taxon>
        <taxon>Salinicoccus</taxon>
    </lineage>
</organism>
<keyword evidence="5 6" id="KW-0949">S-adenosyl-L-methionine</keyword>
<dbReference type="FunFam" id="3.40.50.150:FF:000041">
    <property type="entry name" value="Ribosomal RNA small subunit methyltransferase G"/>
    <property type="match status" value="1"/>
</dbReference>
<evidence type="ECO:0000256" key="2">
    <source>
        <dbReference type="ARBA" id="ARBA00022552"/>
    </source>
</evidence>
<reference evidence="10 12" key="2">
    <citation type="submission" date="2017-07" db="EMBL/GenBank/DDBJ databases">
        <title>Shotgun whole genome sequences of three halophilic bacterial isolates.</title>
        <authorList>
            <person name="Pozzo T."/>
            <person name="Higdon S.M."/>
            <person name="Quillaguaman J."/>
        </authorList>
    </citation>
    <scope>NUCLEOTIDE SEQUENCE [LARGE SCALE GENOMIC DNA]</scope>
    <source>
        <strain evidence="10 12">BU-1</strain>
    </source>
</reference>
<evidence type="ECO:0000313" key="9">
    <source>
        <dbReference type="EMBL" id="MDB0579346.1"/>
    </source>
</evidence>
<dbReference type="OrthoDB" id="9808773at2"/>
<proteinExistence type="inferred from homology"/>
<protein>
    <recommendedName>
        <fullName evidence="6">Ribosomal RNA small subunit methyltransferase G</fullName>
        <ecNumber evidence="6">2.1.1.-</ecNumber>
    </recommendedName>
    <alternativeName>
        <fullName evidence="6">16S rRNA 7-methylguanosine methyltransferase</fullName>
        <shortName evidence="6">16S rRNA m7G methyltransferase</shortName>
    </alternativeName>
</protein>
<dbReference type="EMBL" id="JABEVU030000001">
    <property type="protein sequence ID" value="MDB0579346.1"/>
    <property type="molecule type" value="Genomic_DNA"/>
</dbReference>
<dbReference type="RefSeq" id="WP_040106958.1">
    <property type="nucleotide sequence ID" value="NZ_CANLZD010000010.1"/>
</dbReference>
<dbReference type="STRING" id="45670.SN16_12445"/>
<reference evidence="9" key="4">
    <citation type="submission" date="2020-04" db="EMBL/GenBank/DDBJ databases">
        <authorList>
            <person name="Tanveer F."/>
            <person name="Xie Y."/>
            <person name="Shinwari Z.K."/>
        </authorList>
    </citation>
    <scope>NUCLEOTIDE SEQUENCE</scope>
    <source>
        <strain evidence="9">MOSEL-ME25</strain>
    </source>
</reference>
<dbReference type="Proteomes" id="UP000527860">
    <property type="component" value="Unassembled WGS sequence"/>
</dbReference>
<dbReference type="InterPro" id="IPR029063">
    <property type="entry name" value="SAM-dependent_MTases_sf"/>
</dbReference>
<evidence type="ECO:0000313" key="10">
    <source>
        <dbReference type="EMBL" id="OZT76274.1"/>
    </source>
</evidence>
<evidence type="ECO:0000256" key="6">
    <source>
        <dbReference type="HAMAP-Rule" id="MF_00074"/>
    </source>
</evidence>
<dbReference type="GO" id="GO:0005829">
    <property type="term" value="C:cytosol"/>
    <property type="evidence" value="ECO:0007669"/>
    <property type="project" value="TreeGrafter"/>
</dbReference>
<evidence type="ECO:0000256" key="3">
    <source>
        <dbReference type="ARBA" id="ARBA00022603"/>
    </source>
</evidence>
<dbReference type="HAMAP" id="MF_00074">
    <property type="entry name" value="16SrRNA_methyltr_G"/>
    <property type="match status" value="1"/>
</dbReference>
<keyword evidence="13" id="KW-1185">Reference proteome</keyword>
<feature type="compositionally biased region" description="Basic residues" evidence="7">
    <location>
        <begin position="216"/>
        <end position="226"/>
    </location>
</feature>
<dbReference type="EMBL" id="JXII01000011">
    <property type="protein sequence ID" value="KIH69719.1"/>
    <property type="molecule type" value="Genomic_DNA"/>
</dbReference>
<comment type="subcellular location">
    <subcellularLocation>
        <location evidence="6">Cytoplasm</location>
    </subcellularLocation>
</comment>
<dbReference type="InterPro" id="IPR003682">
    <property type="entry name" value="rRNA_ssu_MeTfrase_G"/>
</dbReference>
<dbReference type="Gene3D" id="3.40.50.150">
    <property type="entry name" value="Vaccinia Virus protein VP39"/>
    <property type="match status" value="1"/>
</dbReference>
<dbReference type="Proteomes" id="UP000031546">
    <property type="component" value="Unassembled WGS sequence"/>
</dbReference>
<keyword evidence="2 6" id="KW-0698">rRNA processing</keyword>
<feature type="binding site" evidence="6">
    <location>
        <begin position="128"/>
        <end position="129"/>
    </location>
    <ligand>
        <name>S-adenosyl-L-methionine</name>
        <dbReference type="ChEBI" id="CHEBI:59789"/>
    </ligand>
</feature>
<feature type="region of interest" description="Disordered" evidence="7">
    <location>
        <begin position="215"/>
        <end position="238"/>
    </location>
</feature>
<dbReference type="CDD" id="cd02440">
    <property type="entry name" value="AdoMet_MTases"/>
    <property type="match status" value="1"/>
</dbReference>
<dbReference type="NCBIfam" id="TIGR00138">
    <property type="entry name" value="rsmG_gidB"/>
    <property type="match status" value="1"/>
</dbReference>
<reference evidence="9 13" key="5">
    <citation type="submission" date="2022-12" db="EMBL/GenBank/DDBJ databases">
        <title>Genome analysis and biological profiling of marine Salinicoccus roseus MOSEL-ME25.</title>
        <authorList>
            <person name="Mirza F.T."/>
            <person name="Xie Y."/>
            <person name="Shinwari Z.K."/>
        </authorList>
    </citation>
    <scope>NUCLEOTIDE SEQUENCE [LARGE SCALE GENOMIC DNA]</scope>
    <source>
        <strain evidence="9 13">MOSEL-ME25</strain>
    </source>
</reference>
<dbReference type="GeneID" id="77846352"/>
<name>A0A0C2HDH0_9STAP</name>
<dbReference type="SUPFAM" id="SSF53335">
    <property type="entry name" value="S-adenosyl-L-methionine-dependent methyltransferases"/>
    <property type="match status" value="1"/>
</dbReference>
<dbReference type="Pfam" id="PF02527">
    <property type="entry name" value="GidB"/>
    <property type="match status" value="1"/>
</dbReference>
<keyword evidence="1 6" id="KW-0963">Cytoplasm</keyword>
<keyword evidence="3 6" id="KW-0489">Methyltransferase</keyword>
<comment type="caution">
    <text evidence="6">Lacks conserved residue(s) required for the propagation of feature annotation.</text>
</comment>
<reference evidence="8 11" key="1">
    <citation type="submission" date="2015-01" db="EMBL/GenBank/DDBJ databases">
        <title>Genome sequences of high lactate-tolerant strain Salinicoccus roseus W12 with industrial interest.</title>
        <authorList>
            <person name="Wang H."/>
            <person name="Yu B."/>
        </authorList>
    </citation>
    <scope>NUCLEOTIDE SEQUENCE [LARGE SCALE GENOMIC DNA]</scope>
    <source>
        <strain evidence="8 11">W12</strain>
    </source>
</reference>
<evidence type="ECO:0000256" key="4">
    <source>
        <dbReference type="ARBA" id="ARBA00022679"/>
    </source>
</evidence>
<feature type="binding site" evidence="6">
    <location>
        <position position="82"/>
    </location>
    <ligand>
        <name>S-adenosyl-L-methionine</name>
        <dbReference type="ChEBI" id="CHEBI:59789"/>
    </ligand>
</feature>
<dbReference type="AlphaFoldDB" id="A0A0C2HDH0"/>
<comment type="similarity">
    <text evidence="6">Belongs to the methyltransferase superfamily. RNA methyltransferase RsmG family.</text>
</comment>
<evidence type="ECO:0000256" key="5">
    <source>
        <dbReference type="ARBA" id="ARBA00022691"/>
    </source>
</evidence>
<gene>
    <name evidence="6 9" type="primary">rsmG</name>
    <name evidence="10" type="ORF">CFN03_12555</name>
    <name evidence="9" type="ORF">F7P68_0002180</name>
    <name evidence="8" type="ORF">SN16_12445</name>
</gene>
<keyword evidence="4 6" id="KW-0808">Transferase</keyword>
<dbReference type="EC" id="2.1.1.-" evidence="6"/>
<feature type="binding site" evidence="6">
    <location>
        <position position="146"/>
    </location>
    <ligand>
        <name>S-adenosyl-L-methionine</name>
        <dbReference type="ChEBI" id="CHEBI:59789"/>
    </ligand>
</feature>
<dbReference type="PIRSF" id="PIRSF003078">
    <property type="entry name" value="GidB"/>
    <property type="match status" value="1"/>
</dbReference>
<reference evidence="13" key="3">
    <citation type="submission" date="2020-04" db="EMBL/GenBank/DDBJ databases">
        <title>Genome analysis and biological profiling of marine Cellulosimicrobium funkei MOSEL-ME6.</title>
        <authorList>
            <person name="Tanveer F."/>
            <person name="Xie Y."/>
            <person name="Shinwari Z.K."/>
        </authorList>
    </citation>
    <scope>NUCLEOTIDE SEQUENCE [LARGE SCALE GENOMIC DNA]</scope>
    <source>
        <strain evidence="13">MOSEL-ME25</strain>
    </source>
</reference>
<feature type="binding site" evidence="6">
    <location>
        <position position="77"/>
    </location>
    <ligand>
        <name>S-adenosyl-L-methionine</name>
        <dbReference type="ChEBI" id="CHEBI:59789"/>
    </ligand>
</feature>
<accession>A0A0C2HDH0</accession>
<dbReference type="EMBL" id="NPEZ01000008">
    <property type="protein sequence ID" value="OZT76274.1"/>
    <property type="molecule type" value="Genomic_DNA"/>
</dbReference>
<dbReference type="Proteomes" id="UP000216682">
    <property type="component" value="Unassembled WGS sequence"/>
</dbReference>
<comment type="caution">
    <text evidence="8">The sequence shown here is derived from an EMBL/GenBank/DDBJ whole genome shotgun (WGS) entry which is preliminary data.</text>
</comment>
<evidence type="ECO:0000256" key="7">
    <source>
        <dbReference type="SAM" id="MobiDB-lite"/>
    </source>
</evidence>
<evidence type="ECO:0000313" key="13">
    <source>
        <dbReference type="Proteomes" id="UP000527860"/>
    </source>
</evidence>
<dbReference type="PANTHER" id="PTHR31760">
    <property type="entry name" value="S-ADENOSYL-L-METHIONINE-DEPENDENT METHYLTRANSFERASES SUPERFAMILY PROTEIN"/>
    <property type="match status" value="1"/>
</dbReference>
<evidence type="ECO:0000313" key="11">
    <source>
        <dbReference type="Proteomes" id="UP000031546"/>
    </source>
</evidence>